<comment type="caution">
    <text evidence="1">The sequence shown here is derived from an EMBL/GenBank/DDBJ whole genome shotgun (WGS) entry which is preliminary data.</text>
</comment>
<proteinExistence type="predicted"/>
<dbReference type="EMBL" id="JANRMS010000416">
    <property type="protein sequence ID" value="KAJ3540265.1"/>
    <property type="molecule type" value="Genomic_DNA"/>
</dbReference>
<gene>
    <name evidence="1" type="ORF">NM208_g5142</name>
</gene>
<protein>
    <submittedName>
        <fullName evidence="1">Uncharacterized protein</fullName>
    </submittedName>
</protein>
<organism evidence="1 2">
    <name type="scientific">Fusarium decemcellulare</name>
    <dbReference type="NCBI Taxonomy" id="57161"/>
    <lineage>
        <taxon>Eukaryota</taxon>
        <taxon>Fungi</taxon>
        <taxon>Dikarya</taxon>
        <taxon>Ascomycota</taxon>
        <taxon>Pezizomycotina</taxon>
        <taxon>Sordariomycetes</taxon>
        <taxon>Hypocreomycetidae</taxon>
        <taxon>Hypocreales</taxon>
        <taxon>Nectriaceae</taxon>
        <taxon>Fusarium</taxon>
        <taxon>Fusarium decemcellulare species complex</taxon>
    </lineage>
</organism>
<reference evidence="1" key="1">
    <citation type="submission" date="2022-08" db="EMBL/GenBank/DDBJ databases">
        <title>Genome Sequence of Fusarium decemcellulare.</title>
        <authorList>
            <person name="Buettner E."/>
        </authorList>
    </citation>
    <scope>NUCLEOTIDE SEQUENCE</scope>
    <source>
        <strain evidence="1">Babe19</strain>
    </source>
</reference>
<name>A0ACC1SI54_9HYPO</name>
<sequence length="915" mass="101655">MGKPKACWECHSRRLICDFGRPGCQKCQSRNTTCPGYGPQKPLKWLQPGQTRSKGQRARKEANIIKLTLKDPSGSTSIFEAIEYYNTHICPDLAANGAGGGSNCSWVLHPGEAPYIPIAIRHTLVSIALAHRVLQSEQGFEEDRALFSARLQKHRGEAIRYLAEDLKPGSQPDAITLASILTFLLAEIQQSFSSSWRQHCDAANAVVDLLGGMETVMRCYIIIRPVVRYFILIEILSTTTAPTVEEARTRRQVDVAGFLSDILNTGLCTSIPCPPELLAHIVLVNDHLAQTQAHDGALFCIDSQVSAMNLLHRIRSFSVEKWAIEIDFNERKLNQNPNKPLAQRQSVSWDWQSVAYVYQSAVVLYCISSLLYPQYTQDTSQKLNQDISIGDLRSAYLATLLCNLRDISSNSKLQLRKLLLWPLVIAGIEVDVNDEESKRFILGELAWISKVVGTAPPLVARDFLMKLWASDWIPTGYGRGGWNTIFDRPYVFVLLPDASVDVDSVVADVEAIREVGGGGIAFLPYYNFGFSNDPTRLPFSAWDEYGFGTEAFKDVFHAALNASQENGLAFDFFLGANQGQGVPSEPLTKGLAVHLVYGKATVPGGSSFEGPLPQDDPTKLNFGLSEIAMFMHPHEDFGSRKLVGVVAAGVASSERKFLSRALSVVEANGILALVSGEDDSGFVTTSMDESSLVDLAEHVVDGKLTWDAPREYDNYTLFAFYERYSNQRSCDGVLNATDIIANGSWFTDHFSAAGADRVIHFWEDNLLDEDIRQLLKQVGEHTSEDSLEISAGLFWSEHLLERFEKVNGYSPIKYLPLLFNQAHSYRMEYPPYNETFILSKDDFPDQNKYLQDYRAALSDGYQEYLAAYEAWSQTLGLTHSAQTAYHLPLDMSGSAPTIGGPELESLAFPQIDHAL</sequence>
<keyword evidence="2" id="KW-1185">Reference proteome</keyword>
<evidence type="ECO:0000313" key="1">
    <source>
        <dbReference type="EMBL" id="KAJ3540265.1"/>
    </source>
</evidence>
<evidence type="ECO:0000313" key="2">
    <source>
        <dbReference type="Proteomes" id="UP001148629"/>
    </source>
</evidence>
<dbReference type="Proteomes" id="UP001148629">
    <property type="component" value="Unassembled WGS sequence"/>
</dbReference>
<accession>A0ACC1SI54</accession>